<dbReference type="Proteomes" id="UP001427805">
    <property type="component" value="Unassembled WGS sequence"/>
</dbReference>
<dbReference type="InterPro" id="IPR025161">
    <property type="entry name" value="IS402-like_dom"/>
</dbReference>
<accession>A0ABV0B9X1</accession>
<proteinExistence type="predicted"/>
<evidence type="ECO:0000259" key="2">
    <source>
        <dbReference type="Pfam" id="PF13340"/>
    </source>
</evidence>
<dbReference type="Pfam" id="PF13340">
    <property type="entry name" value="DUF4096"/>
    <property type="match status" value="1"/>
</dbReference>
<sequence length="257" mass="29079">MGVSDEEWALIGPLLPPEHGRGCRPAGDNRRYFEGMIWMARSGAQWRLLPDDYGKWNSVFRRYRRWVDAGVFDALLETLAEMVERDTSADMIDSTVVRAHHCAVGAKKGDQETQGLGRSRGGFTTKLHARCDGHGRPLGFVLTPGQTHDVQGFGPLFRMLGDRIEALLADKGYDADAIRAQLAAAGVEAVIPAKSNRRTPISHDRVKYRWRNLVERLFSKLKNWRRVATRYDKTRESYLGFVTLASIKLWIPFVHDA</sequence>
<feature type="domain" description="Transposase IS4-like" evidence="1">
    <location>
        <begin position="92"/>
        <end position="238"/>
    </location>
</feature>
<dbReference type="EMBL" id="JBDIZK010000008">
    <property type="protein sequence ID" value="MEN3748374.1"/>
    <property type="molecule type" value="Genomic_DNA"/>
</dbReference>
<evidence type="ECO:0000313" key="4">
    <source>
        <dbReference type="Proteomes" id="UP001427805"/>
    </source>
</evidence>
<organism evidence="3 4">
    <name type="scientific">Sphingomonas rustica</name>
    <dbReference type="NCBI Taxonomy" id="3103142"/>
    <lineage>
        <taxon>Bacteria</taxon>
        <taxon>Pseudomonadati</taxon>
        <taxon>Pseudomonadota</taxon>
        <taxon>Alphaproteobacteria</taxon>
        <taxon>Sphingomonadales</taxon>
        <taxon>Sphingomonadaceae</taxon>
        <taxon>Sphingomonas</taxon>
    </lineage>
</organism>
<dbReference type="NCBIfam" id="NF033580">
    <property type="entry name" value="transpos_IS5_3"/>
    <property type="match status" value="1"/>
</dbReference>
<dbReference type="PANTHER" id="PTHR30007:SF1">
    <property type="entry name" value="BLR1914 PROTEIN"/>
    <property type="match status" value="1"/>
</dbReference>
<evidence type="ECO:0000259" key="1">
    <source>
        <dbReference type="Pfam" id="PF01609"/>
    </source>
</evidence>
<evidence type="ECO:0000313" key="3">
    <source>
        <dbReference type="EMBL" id="MEN3748374.1"/>
    </source>
</evidence>
<reference evidence="3 4" key="1">
    <citation type="submission" date="2024-05" db="EMBL/GenBank/DDBJ databases">
        <title>Sphingomonas sp. HF-S3 16S ribosomal RNA gene Genome sequencing and assembly.</title>
        <authorList>
            <person name="Lee H."/>
        </authorList>
    </citation>
    <scope>NUCLEOTIDE SEQUENCE [LARGE SCALE GENOMIC DNA]</scope>
    <source>
        <strain evidence="3 4">HF-S3</strain>
    </source>
</reference>
<comment type="caution">
    <text evidence="3">The sequence shown here is derived from an EMBL/GenBank/DDBJ whole genome shotgun (WGS) entry which is preliminary data.</text>
</comment>
<name>A0ABV0B9X1_9SPHN</name>
<dbReference type="InterPro" id="IPR002559">
    <property type="entry name" value="Transposase_11"/>
</dbReference>
<feature type="domain" description="Insertion element IS402-like" evidence="2">
    <location>
        <begin position="3"/>
        <end position="75"/>
    </location>
</feature>
<dbReference type="Pfam" id="PF01609">
    <property type="entry name" value="DDE_Tnp_1"/>
    <property type="match status" value="1"/>
</dbReference>
<keyword evidence="4" id="KW-1185">Reference proteome</keyword>
<dbReference type="PANTHER" id="PTHR30007">
    <property type="entry name" value="PHP DOMAIN PROTEIN"/>
    <property type="match status" value="1"/>
</dbReference>
<gene>
    <name evidence="3" type="ORF">TPR58_14460</name>
</gene>
<protein>
    <submittedName>
        <fullName evidence="3">IS5 family transposase</fullName>
    </submittedName>
</protein>